<sequence>MQTPKTIFNPDPNLALFLERLEHRVCVLESNLPVLYSKVRGGEHVSRV</sequence>
<accession>A0ACA8R517</accession>
<keyword evidence="2" id="KW-1185">Reference proteome</keyword>
<evidence type="ECO:0000313" key="1">
    <source>
        <dbReference type="EMBL" id="BBL62372.1"/>
    </source>
</evidence>
<dbReference type="Proteomes" id="UP000825015">
    <property type="component" value="Chromosome"/>
</dbReference>
<proteinExistence type="predicted"/>
<protein>
    <submittedName>
        <fullName evidence="1">Uncharacterized protein</fullName>
    </submittedName>
</protein>
<organism evidence="1 2">
    <name type="scientific">Methanobrevibacter arboriphilus</name>
    <dbReference type="NCBI Taxonomy" id="39441"/>
    <lineage>
        <taxon>Archaea</taxon>
        <taxon>Methanobacteriati</taxon>
        <taxon>Methanobacteriota</taxon>
        <taxon>Methanomada group</taxon>
        <taxon>Methanobacteria</taxon>
        <taxon>Methanobacteriales</taxon>
        <taxon>Methanobacteriaceae</taxon>
        <taxon>Methanobrevibacter</taxon>
    </lineage>
</organism>
<dbReference type="EMBL" id="AP019779">
    <property type="protein sequence ID" value="BBL62372.1"/>
    <property type="molecule type" value="Genomic_DNA"/>
</dbReference>
<evidence type="ECO:0000313" key="2">
    <source>
        <dbReference type="Proteomes" id="UP000825015"/>
    </source>
</evidence>
<reference evidence="1" key="1">
    <citation type="submission" date="2019-06" db="EMBL/GenBank/DDBJ databases">
        <title>Complete genome sequence of Methanobrevibacter arboriphilus strain SA.</title>
        <authorList>
            <person name="Asakawa S."/>
        </authorList>
    </citation>
    <scope>NUCLEOTIDE SEQUENCE</scope>
    <source>
        <strain evidence="1">SA</strain>
    </source>
</reference>
<gene>
    <name evidence="1" type="ORF">MarbSA_14120</name>
</gene>
<name>A0ACA8R517_METAZ</name>